<name>A0A523BGK4_9CREN</name>
<dbReference type="GO" id="GO:0016757">
    <property type="term" value="F:glycosyltransferase activity"/>
    <property type="evidence" value="ECO:0007669"/>
    <property type="project" value="UniProtKB-KW"/>
</dbReference>
<dbReference type="Pfam" id="PF00156">
    <property type="entry name" value="Pribosyltran"/>
    <property type="match status" value="1"/>
</dbReference>
<sequence length="164" mass="18778">MIVGIARGGWVVARILSDLLNVQDLASLKIEFYKAIGERDRKPRITQPVSESPAGKAVLIADDVADTGESLILAKDHISSQGARETRVATIHYKPWSKIKPDYYASMTDAWIIYPWEIRETIEHLIRIWREETKDPLELRSRLASTGLPLELIDRYFFQKNSQK</sequence>
<organism evidence="4 5">
    <name type="scientific">Thermoproteota archaeon</name>
    <dbReference type="NCBI Taxonomy" id="2056631"/>
    <lineage>
        <taxon>Archaea</taxon>
        <taxon>Thermoproteota</taxon>
    </lineage>
</organism>
<accession>A0A523BGK4</accession>
<dbReference type="SUPFAM" id="SSF53271">
    <property type="entry name" value="PRTase-like"/>
    <property type="match status" value="1"/>
</dbReference>
<dbReference type="AlphaFoldDB" id="A0A523BGK4"/>
<dbReference type="PANTHER" id="PTHR43363:SF2">
    <property type="entry name" value="PHOSPHORIBOSYLTRANSFERASE"/>
    <property type="match status" value="1"/>
</dbReference>
<dbReference type="Proteomes" id="UP000315399">
    <property type="component" value="Unassembled WGS sequence"/>
</dbReference>
<dbReference type="EMBL" id="QNVH01000009">
    <property type="protein sequence ID" value="TDA39620.1"/>
    <property type="molecule type" value="Genomic_DNA"/>
</dbReference>
<dbReference type="PANTHER" id="PTHR43363">
    <property type="entry name" value="HYPOXANTHINE PHOSPHORIBOSYLTRANSFERASE"/>
    <property type="match status" value="1"/>
</dbReference>
<evidence type="ECO:0000313" key="5">
    <source>
        <dbReference type="Proteomes" id="UP000315399"/>
    </source>
</evidence>
<reference evidence="4 5" key="1">
    <citation type="journal article" date="2019" name="Nat. Microbiol.">
        <title>Expanding anaerobic alkane metabolism in the domain of Archaea.</title>
        <authorList>
            <person name="Wang Y."/>
            <person name="Wegener G."/>
            <person name="Hou J."/>
            <person name="Wang F."/>
            <person name="Xiao X."/>
        </authorList>
    </citation>
    <scope>NUCLEOTIDE SEQUENCE [LARGE SCALE GENOMIC DNA]</scope>
    <source>
        <strain evidence="4">WYZ-LMO10</strain>
    </source>
</reference>
<dbReference type="InterPro" id="IPR029057">
    <property type="entry name" value="PRTase-like"/>
</dbReference>
<dbReference type="Gene3D" id="3.40.50.2020">
    <property type="match status" value="1"/>
</dbReference>
<dbReference type="CDD" id="cd06223">
    <property type="entry name" value="PRTases_typeI"/>
    <property type="match status" value="1"/>
</dbReference>
<keyword evidence="1 4" id="KW-0328">Glycosyltransferase</keyword>
<evidence type="ECO:0000256" key="2">
    <source>
        <dbReference type="ARBA" id="ARBA00022679"/>
    </source>
</evidence>
<evidence type="ECO:0000259" key="3">
    <source>
        <dbReference type="Pfam" id="PF00156"/>
    </source>
</evidence>
<evidence type="ECO:0000313" key="4">
    <source>
        <dbReference type="EMBL" id="TDA39620.1"/>
    </source>
</evidence>
<evidence type="ECO:0000256" key="1">
    <source>
        <dbReference type="ARBA" id="ARBA00022676"/>
    </source>
</evidence>
<protein>
    <submittedName>
        <fullName evidence="4">Phosphoribosyltransferase</fullName>
    </submittedName>
</protein>
<comment type="caution">
    <text evidence="4">The sequence shown here is derived from an EMBL/GenBank/DDBJ whole genome shotgun (WGS) entry which is preliminary data.</text>
</comment>
<gene>
    <name evidence="4" type="ORF">DSO08_01770</name>
</gene>
<feature type="domain" description="Phosphoribosyltransferase" evidence="3">
    <location>
        <begin position="1"/>
        <end position="116"/>
    </location>
</feature>
<dbReference type="InterPro" id="IPR000836">
    <property type="entry name" value="PRTase_dom"/>
</dbReference>
<proteinExistence type="predicted"/>
<keyword evidence="2" id="KW-0808">Transferase</keyword>